<evidence type="ECO:0000259" key="1">
    <source>
        <dbReference type="Pfam" id="PF20056"/>
    </source>
</evidence>
<dbReference type="Proteomes" id="UP000051681">
    <property type="component" value="Unassembled WGS sequence"/>
</dbReference>
<accession>A0A0P1GL56</accession>
<sequence>MSFFDRLVRTVDLMPRLAQRLGINWQNRIDRDPYGAAEYRDALMRCAQCSNDGACRRWIEQVHTADAPPDYCANHALLLRLRDETRAEAAKTTAEPQD</sequence>
<dbReference type="Pfam" id="PF20056">
    <property type="entry name" value="DUF6455"/>
    <property type="match status" value="1"/>
</dbReference>
<name>A0A0P1GL56_9RHOB</name>
<dbReference type="STRING" id="340021.TM5383_00150"/>
<evidence type="ECO:0000313" key="2">
    <source>
        <dbReference type="EMBL" id="CUH82968.1"/>
    </source>
</evidence>
<protein>
    <recommendedName>
        <fullName evidence="1">DUF6455 domain-containing protein</fullName>
    </recommendedName>
</protein>
<dbReference type="InterPro" id="IPR045601">
    <property type="entry name" value="DUF6455"/>
</dbReference>
<keyword evidence="3" id="KW-1185">Reference proteome</keyword>
<feature type="domain" description="DUF6455" evidence="1">
    <location>
        <begin position="1"/>
        <end position="83"/>
    </location>
</feature>
<dbReference type="AlphaFoldDB" id="A0A0P1GL56"/>
<evidence type="ECO:0000313" key="3">
    <source>
        <dbReference type="Proteomes" id="UP000051681"/>
    </source>
</evidence>
<reference evidence="2 3" key="1">
    <citation type="submission" date="2015-09" db="EMBL/GenBank/DDBJ databases">
        <authorList>
            <consortium name="Swine Surveillance"/>
        </authorList>
    </citation>
    <scope>NUCLEOTIDE SEQUENCE [LARGE SCALE GENOMIC DNA]</scope>
    <source>
        <strain evidence="2 3">CECT 8383</strain>
    </source>
</reference>
<dbReference type="RefSeq" id="WP_058317134.1">
    <property type="nucleotide sequence ID" value="NZ_CYSF01000001.1"/>
</dbReference>
<dbReference type="EMBL" id="CYSF01000001">
    <property type="protein sequence ID" value="CUH82968.1"/>
    <property type="molecule type" value="Genomic_DNA"/>
</dbReference>
<organism evidence="2 3">
    <name type="scientific">Thalassovita mediterranea</name>
    <dbReference type="NCBI Taxonomy" id="340021"/>
    <lineage>
        <taxon>Bacteria</taxon>
        <taxon>Pseudomonadati</taxon>
        <taxon>Pseudomonadota</taxon>
        <taxon>Alphaproteobacteria</taxon>
        <taxon>Rhodobacterales</taxon>
        <taxon>Roseobacteraceae</taxon>
        <taxon>Thalassovita</taxon>
    </lineage>
</organism>
<gene>
    <name evidence="2" type="ORF">TM5383_00150</name>
</gene>
<dbReference type="OrthoDB" id="7961152at2"/>
<proteinExistence type="predicted"/>